<evidence type="ECO:0000256" key="3">
    <source>
        <dbReference type="ARBA" id="ARBA00022475"/>
    </source>
</evidence>
<comment type="subcellular location">
    <subcellularLocation>
        <location evidence="1">Cell membrane</location>
        <topology evidence="1">Peripheral membrane protein</topology>
        <orientation evidence="1">Cytoplasmic side</orientation>
    </subcellularLocation>
    <subcellularLocation>
        <location evidence="2">Endosome membrane</location>
        <topology evidence="2">Peripheral membrane protein</topology>
    </subcellularLocation>
</comment>
<accession>A0A9W8B9S5</accession>
<keyword evidence="3" id="KW-1003">Cell membrane</keyword>
<dbReference type="GO" id="GO:0010008">
    <property type="term" value="C:endosome membrane"/>
    <property type="evidence" value="ECO:0007669"/>
    <property type="project" value="UniProtKB-SubCell"/>
</dbReference>
<sequence length="453" mass="51212">MDQPYNDGLMPVEDQPPRASMANGSDERLYETAVEALKKIYRKKLKPLETSYNFEAFHSAPLTDMDIEAKPMVLLLGQYSTGKTTFVEHLLRQPYPGAHIGIEPTTDRFIAITYGPEAKVIPGNAAAVAGDMPFKGLQKFGNSFLNRFQVSQLPHPFLQSLTLIDSPGVLSGEKQRIHREYDFPAVIEWFAARSNMILILFDGHKLDISDELKSSISALRGHEDKIRVVLNKCDMINGQELMRVYGALMWSLGKAVMSPEVMRVHLGSFWVDPPQHRYTDCEALLQAEQDDLMRSLHELPQNAAIRKINEIVKRARLARVHAIIIGHLRQRMPSMFGKKKKQAALLDNLDDEFKMIQVKHNLAPNDFPNPQRFREKLQLYKLDNFNKINTRLIDSVDEALSKDFLELMQLFPSASSHYGIHSYSAQGAGQTSSSQFAMNSANTSQSPLKPPSY</sequence>
<evidence type="ECO:0000313" key="9">
    <source>
        <dbReference type="Proteomes" id="UP001151582"/>
    </source>
</evidence>
<feature type="region of interest" description="Disordered" evidence="6">
    <location>
        <begin position="434"/>
        <end position="453"/>
    </location>
</feature>
<dbReference type="GO" id="GO:0005886">
    <property type="term" value="C:plasma membrane"/>
    <property type="evidence" value="ECO:0007669"/>
    <property type="project" value="UniProtKB-SubCell"/>
</dbReference>
<dbReference type="InterPro" id="IPR040990">
    <property type="entry name" value="DUF5600"/>
</dbReference>
<dbReference type="InterPro" id="IPR027417">
    <property type="entry name" value="P-loop_NTPase"/>
</dbReference>
<organism evidence="8 9">
    <name type="scientific">Dimargaris verticillata</name>
    <dbReference type="NCBI Taxonomy" id="2761393"/>
    <lineage>
        <taxon>Eukaryota</taxon>
        <taxon>Fungi</taxon>
        <taxon>Fungi incertae sedis</taxon>
        <taxon>Zoopagomycota</taxon>
        <taxon>Kickxellomycotina</taxon>
        <taxon>Dimargaritomycetes</taxon>
        <taxon>Dimargaritales</taxon>
        <taxon>Dimargaritaceae</taxon>
        <taxon>Dimargaris</taxon>
    </lineage>
</organism>
<evidence type="ECO:0000313" key="8">
    <source>
        <dbReference type="EMBL" id="KAJ1981790.1"/>
    </source>
</evidence>
<reference evidence="8" key="1">
    <citation type="submission" date="2022-07" db="EMBL/GenBank/DDBJ databases">
        <title>Phylogenomic reconstructions and comparative analyses of Kickxellomycotina fungi.</title>
        <authorList>
            <person name="Reynolds N.K."/>
            <person name="Stajich J.E."/>
            <person name="Barry K."/>
            <person name="Grigoriev I.V."/>
            <person name="Crous P."/>
            <person name="Smith M.E."/>
        </authorList>
    </citation>
    <scope>NUCLEOTIDE SEQUENCE</scope>
    <source>
        <strain evidence="8">RSA 567</strain>
    </source>
</reference>
<keyword evidence="9" id="KW-1185">Reference proteome</keyword>
<dbReference type="SUPFAM" id="SSF52540">
    <property type="entry name" value="P-loop containing nucleoside triphosphate hydrolases"/>
    <property type="match status" value="1"/>
</dbReference>
<dbReference type="Proteomes" id="UP001151582">
    <property type="component" value="Unassembled WGS sequence"/>
</dbReference>
<dbReference type="InterPro" id="IPR045063">
    <property type="entry name" value="Dynamin_N"/>
</dbReference>
<evidence type="ECO:0000259" key="7">
    <source>
        <dbReference type="PROSITE" id="PS51718"/>
    </source>
</evidence>
<dbReference type="GO" id="GO:0005525">
    <property type="term" value="F:GTP binding"/>
    <property type="evidence" value="ECO:0007669"/>
    <property type="project" value="InterPro"/>
</dbReference>
<name>A0A9W8B9S5_9FUNG</name>
<protein>
    <recommendedName>
        <fullName evidence="7">Dynamin-type G domain-containing protein</fullName>
    </recommendedName>
</protein>
<keyword evidence="5" id="KW-0472">Membrane</keyword>
<dbReference type="PROSITE" id="PS51718">
    <property type="entry name" value="G_DYNAMIN_2"/>
    <property type="match status" value="1"/>
</dbReference>
<dbReference type="OrthoDB" id="1716625at2759"/>
<proteinExistence type="predicted"/>
<keyword evidence="4" id="KW-0967">Endosome</keyword>
<evidence type="ECO:0000256" key="1">
    <source>
        <dbReference type="ARBA" id="ARBA00004413"/>
    </source>
</evidence>
<dbReference type="Pfam" id="PF00350">
    <property type="entry name" value="Dynamin_N"/>
    <property type="match status" value="1"/>
</dbReference>
<dbReference type="Pfam" id="PF18150">
    <property type="entry name" value="DUF5600"/>
    <property type="match status" value="1"/>
</dbReference>
<dbReference type="PANTHER" id="PTHR11216:SF31">
    <property type="entry name" value="AT21416P"/>
    <property type="match status" value="1"/>
</dbReference>
<evidence type="ECO:0000256" key="6">
    <source>
        <dbReference type="SAM" id="MobiDB-lite"/>
    </source>
</evidence>
<evidence type="ECO:0000256" key="4">
    <source>
        <dbReference type="ARBA" id="ARBA00022753"/>
    </source>
</evidence>
<dbReference type="Gene3D" id="1.10.268.20">
    <property type="match status" value="1"/>
</dbReference>
<gene>
    <name evidence="8" type="ORF">H4R34_001938</name>
</gene>
<feature type="region of interest" description="Disordered" evidence="6">
    <location>
        <begin position="1"/>
        <end position="26"/>
    </location>
</feature>
<dbReference type="EMBL" id="JANBQB010000111">
    <property type="protein sequence ID" value="KAJ1981790.1"/>
    <property type="molecule type" value="Genomic_DNA"/>
</dbReference>
<feature type="compositionally biased region" description="Polar residues" evidence="6">
    <location>
        <begin position="438"/>
        <end position="447"/>
    </location>
</feature>
<dbReference type="InterPro" id="IPR030381">
    <property type="entry name" value="G_DYNAMIN_dom"/>
</dbReference>
<dbReference type="AlphaFoldDB" id="A0A9W8B9S5"/>
<dbReference type="Pfam" id="PF16880">
    <property type="entry name" value="EHD_N"/>
    <property type="match status" value="1"/>
</dbReference>
<dbReference type="Gene3D" id="3.40.50.300">
    <property type="entry name" value="P-loop containing nucleotide triphosphate hydrolases"/>
    <property type="match status" value="1"/>
</dbReference>
<dbReference type="CDD" id="cd09913">
    <property type="entry name" value="EHD"/>
    <property type="match status" value="1"/>
</dbReference>
<comment type="caution">
    <text evidence="8">The sequence shown here is derived from an EMBL/GenBank/DDBJ whole genome shotgun (WGS) entry which is preliminary data.</text>
</comment>
<evidence type="ECO:0000256" key="5">
    <source>
        <dbReference type="ARBA" id="ARBA00023136"/>
    </source>
</evidence>
<dbReference type="PANTHER" id="PTHR11216">
    <property type="entry name" value="EH DOMAIN"/>
    <property type="match status" value="1"/>
</dbReference>
<evidence type="ECO:0000256" key="2">
    <source>
        <dbReference type="ARBA" id="ARBA00004481"/>
    </source>
</evidence>
<dbReference type="InterPro" id="IPR031692">
    <property type="entry name" value="EHD_N"/>
</dbReference>
<feature type="domain" description="Dynamin-type G" evidence="7">
    <location>
        <begin position="67"/>
        <end position="304"/>
    </location>
</feature>